<evidence type="ECO:0000313" key="1">
    <source>
        <dbReference type="EMBL" id="RCK80878.1"/>
    </source>
</evidence>
<proteinExistence type="predicted"/>
<protein>
    <submittedName>
        <fullName evidence="1">Uncharacterized protein</fullName>
    </submittedName>
</protein>
<gene>
    <name evidence="1" type="ORF">OZSIB_2766</name>
</gene>
<organism evidence="1 2">
    <name type="scientific">Candidatus Ozemobacter sibiricus</name>
    <dbReference type="NCBI Taxonomy" id="2268124"/>
    <lineage>
        <taxon>Bacteria</taxon>
        <taxon>Candidatus Ozemobacteria</taxon>
        <taxon>Candidatus Ozemobacterales</taxon>
        <taxon>Candidatus Ozemobacteraceae</taxon>
        <taxon>Candidatus Ozemobacter</taxon>
    </lineage>
</organism>
<dbReference type="EMBL" id="QOQW01000004">
    <property type="protein sequence ID" value="RCK80878.1"/>
    <property type="molecule type" value="Genomic_DNA"/>
</dbReference>
<reference evidence="1 2" key="1">
    <citation type="submission" date="2018-05" db="EMBL/GenBank/DDBJ databases">
        <title>A metagenomic window into the 2 km-deep terrestrial subsurface aquifer revealed taxonomically and functionally diverse microbial community comprising novel uncultured bacterial lineages.</title>
        <authorList>
            <person name="Kadnikov V.V."/>
            <person name="Mardanov A.V."/>
            <person name="Beletsky A.V."/>
            <person name="Banks D."/>
            <person name="Pimenov N.V."/>
            <person name="Frank Y.A."/>
            <person name="Karnachuk O.V."/>
            <person name="Ravin N.V."/>
        </authorList>
    </citation>
    <scope>NUCLEOTIDE SEQUENCE [LARGE SCALE GENOMIC DNA]</scope>
    <source>
        <strain evidence="1">BY5</strain>
    </source>
</reference>
<comment type="caution">
    <text evidence="1">The sequence shown here is derived from an EMBL/GenBank/DDBJ whole genome shotgun (WGS) entry which is preliminary data.</text>
</comment>
<sequence>MAVLWLQRHLGFAWMDPEEPIRLYPDHEGCGWWVQQGGPEDGIERWYDRCRFFQWWLPVSEVPEAVQAVLPPLREEQPLRRGRKWVGKFRAW</sequence>
<accession>A0A367ZRY5</accession>
<dbReference type="AlphaFoldDB" id="A0A367ZRY5"/>
<name>A0A367ZRY5_9BACT</name>
<evidence type="ECO:0000313" key="2">
    <source>
        <dbReference type="Proteomes" id="UP000252355"/>
    </source>
</evidence>
<dbReference type="Proteomes" id="UP000252355">
    <property type="component" value="Unassembled WGS sequence"/>
</dbReference>